<sequence length="159" mass="17294">MDPMMSDDEVNRELLVFALGKEEYGIDILKVQEIRGYDAVTSIANSPVFIKGVINLRGNIVPIVDLRIKFGLGNVVYDQFTVVIIINVSQRTMGIVVDGVSDVMTLASDQLRSAPEFGSALDTAYILGLGTVENRMIILVDIEKLMTSADMALVEAIAA</sequence>
<dbReference type="CDD" id="cd00732">
    <property type="entry name" value="CheW"/>
    <property type="match status" value="1"/>
</dbReference>
<dbReference type="PANTHER" id="PTHR22617">
    <property type="entry name" value="CHEMOTAXIS SENSOR HISTIDINE KINASE-RELATED"/>
    <property type="match status" value="1"/>
</dbReference>
<dbReference type="EMBL" id="JAJAWG010000003">
    <property type="protein sequence ID" value="MCB5196219.1"/>
    <property type="molecule type" value="Genomic_DNA"/>
</dbReference>
<dbReference type="Gene3D" id="2.30.30.40">
    <property type="entry name" value="SH3 Domains"/>
    <property type="match status" value="1"/>
</dbReference>
<keyword evidence="6" id="KW-1185">Reference proteome</keyword>
<dbReference type="SMART" id="SM00260">
    <property type="entry name" value="CheW"/>
    <property type="match status" value="1"/>
</dbReference>
<dbReference type="InterPro" id="IPR036061">
    <property type="entry name" value="CheW-like_dom_sf"/>
</dbReference>
<reference evidence="5 6" key="1">
    <citation type="submission" date="2021-10" db="EMBL/GenBank/DDBJ databases">
        <authorList>
            <person name="Chen M."/>
        </authorList>
    </citation>
    <scope>NUCLEOTIDE SEQUENCE [LARGE SCALE GENOMIC DNA]</scope>
    <source>
        <strain evidence="5 6">H3-26</strain>
    </source>
</reference>
<dbReference type="PROSITE" id="PS50851">
    <property type="entry name" value="CHEW"/>
    <property type="match status" value="1"/>
</dbReference>
<evidence type="ECO:0000313" key="5">
    <source>
        <dbReference type="EMBL" id="MCB5196219.1"/>
    </source>
</evidence>
<comment type="subcellular location">
    <subcellularLocation>
        <location evidence="1">Cytoplasm</location>
    </subcellularLocation>
</comment>
<evidence type="ECO:0000256" key="3">
    <source>
        <dbReference type="ARBA" id="ARBA00022490"/>
    </source>
</evidence>
<evidence type="ECO:0000313" key="6">
    <source>
        <dbReference type="Proteomes" id="UP001198034"/>
    </source>
</evidence>
<dbReference type="InterPro" id="IPR039315">
    <property type="entry name" value="CheW"/>
</dbReference>
<proteinExistence type="predicted"/>
<name>A0ABS8BKH3_9NEIS</name>
<dbReference type="Pfam" id="PF01584">
    <property type="entry name" value="CheW"/>
    <property type="match status" value="1"/>
</dbReference>
<protein>
    <recommendedName>
        <fullName evidence="2">Chemotaxis protein CheW</fullName>
    </recommendedName>
</protein>
<organism evidence="5 6">
    <name type="scientific">Deefgea salmonis</name>
    <dbReference type="NCBI Taxonomy" id="2875502"/>
    <lineage>
        <taxon>Bacteria</taxon>
        <taxon>Pseudomonadati</taxon>
        <taxon>Pseudomonadota</taxon>
        <taxon>Betaproteobacteria</taxon>
        <taxon>Neisseriales</taxon>
        <taxon>Chitinibacteraceae</taxon>
        <taxon>Deefgea</taxon>
    </lineage>
</organism>
<gene>
    <name evidence="5" type="ORF">LG219_07995</name>
</gene>
<feature type="domain" description="CheW-like" evidence="4">
    <location>
        <begin position="11"/>
        <end position="151"/>
    </location>
</feature>
<dbReference type="Proteomes" id="UP001198034">
    <property type="component" value="Unassembled WGS sequence"/>
</dbReference>
<dbReference type="InterPro" id="IPR002545">
    <property type="entry name" value="CheW-lke_dom"/>
</dbReference>
<accession>A0ABS8BKH3</accession>
<evidence type="ECO:0000256" key="2">
    <source>
        <dbReference type="ARBA" id="ARBA00021483"/>
    </source>
</evidence>
<comment type="caution">
    <text evidence="5">The sequence shown here is derived from an EMBL/GenBank/DDBJ whole genome shotgun (WGS) entry which is preliminary data.</text>
</comment>
<dbReference type="SUPFAM" id="SSF50341">
    <property type="entry name" value="CheW-like"/>
    <property type="match status" value="1"/>
</dbReference>
<evidence type="ECO:0000256" key="1">
    <source>
        <dbReference type="ARBA" id="ARBA00004496"/>
    </source>
</evidence>
<dbReference type="PANTHER" id="PTHR22617:SF45">
    <property type="entry name" value="CHEMOTAXIS PROTEIN CHEW"/>
    <property type="match status" value="1"/>
</dbReference>
<evidence type="ECO:0000259" key="4">
    <source>
        <dbReference type="PROSITE" id="PS50851"/>
    </source>
</evidence>
<keyword evidence="3" id="KW-0963">Cytoplasm</keyword>
<dbReference type="RefSeq" id="WP_226763981.1">
    <property type="nucleotide sequence ID" value="NZ_JAJAWG010000003.1"/>
</dbReference>
<dbReference type="Gene3D" id="2.40.50.180">
    <property type="entry name" value="CheA-289, Domain 4"/>
    <property type="match status" value="1"/>
</dbReference>